<dbReference type="SUPFAM" id="SSF55797">
    <property type="entry name" value="PR-1-like"/>
    <property type="match status" value="1"/>
</dbReference>
<sequence>MTAHYTQVVWAQTRFVGCGRRSFRKGQFYVEHYVCNYGPTGNYRGEPLYLTGAPCSRCPEDSECTGGVLCVAGAGRRPDIYAYRYQHEPSAVIATAHDVGVVDLNVTSAPEDNKLYASSTGREEAGQALQDKWLRYVIVRYSKS</sequence>
<dbReference type="InParanoid" id="A0A2J7Q707"/>
<dbReference type="PROSITE" id="PS01010">
    <property type="entry name" value="CRISP_2"/>
    <property type="match status" value="1"/>
</dbReference>
<reference evidence="1 2" key="1">
    <citation type="submission" date="2017-12" db="EMBL/GenBank/DDBJ databases">
        <title>Hemimetabolous genomes reveal molecular basis of termite eusociality.</title>
        <authorList>
            <person name="Harrison M.C."/>
            <person name="Jongepier E."/>
            <person name="Robertson H.M."/>
            <person name="Arning N."/>
            <person name="Bitard-Feildel T."/>
            <person name="Chao H."/>
            <person name="Childers C.P."/>
            <person name="Dinh H."/>
            <person name="Doddapaneni H."/>
            <person name="Dugan S."/>
            <person name="Gowin J."/>
            <person name="Greiner C."/>
            <person name="Han Y."/>
            <person name="Hu H."/>
            <person name="Hughes D.S.T."/>
            <person name="Huylmans A.-K."/>
            <person name="Kemena C."/>
            <person name="Kremer L.P.M."/>
            <person name="Lee S.L."/>
            <person name="Lopez-Ezquerra A."/>
            <person name="Mallet L."/>
            <person name="Monroy-Kuhn J.M."/>
            <person name="Moser A."/>
            <person name="Murali S.C."/>
            <person name="Muzny D.M."/>
            <person name="Otani S."/>
            <person name="Piulachs M.-D."/>
            <person name="Poelchau M."/>
            <person name="Qu J."/>
            <person name="Schaub F."/>
            <person name="Wada-Katsumata A."/>
            <person name="Worley K.C."/>
            <person name="Xie Q."/>
            <person name="Ylla G."/>
            <person name="Poulsen M."/>
            <person name="Gibbs R.A."/>
            <person name="Schal C."/>
            <person name="Richards S."/>
            <person name="Belles X."/>
            <person name="Korb J."/>
            <person name="Bornberg-Bauer E."/>
        </authorList>
    </citation>
    <scope>NUCLEOTIDE SEQUENCE [LARGE SCALE GENOMIC DNA]</scope>
    <source>
        <tissue evidence="1">Whole body</tissue>
    </source>
</reference>
<name>A0A2J7Q707_9NEOP</name>
<dbReference type="EMBL" id="NEVH01017450">
    <property type="protein sequence ID" value="PNF24360.1"/>
    <property type="molecule type" value="Genomic_DNA"/>
</dbReference>
<evidence type="ECO:0000313" key="2">
    <source>
        <dbReference type="Proteomes" id="UP000235965"/>
    </source>
</evidence>
<keyword evidence="2" id="KW-1185">Reference proteome</keyword>
<dbReference type="OrthoDB" id="43654at2759"/>
<dbReference type="PRINTS" id="PR00837">
    <property type="entry name" value="V5TPXLIKE"/>
</dbReference>
<dbReference type="AlphaFoldDB" id="A0A2J7Q707"/>
<dbReference type="GO" id="GO:0005576">
    <property type="term" value="C:extracellular region"/>
    <property type="evidence" value="ECO:0007669"/>
    <property type="project" value="InterPro"/>
</dbReference>
<dbReference type="STRING" id="105785.A0A2J7Q707"/>
<organism evidence="1 2">
    <name type="scientific">Cryptotermes secundus</name>
    <dbReference type="NCBI Taxonomy" id="105785"/>
    <lineage>
        <taxon>Eukaryota</taxon>
        <taxon>Metazoa</taxon>
        <taxon>Ecdysozoa</taxon>
        <taxon>Arthropoda</taxon>
        <taxon>Hexapoda</taxon>
        <taxon>Insecta</taxon>
        <taxon>Pterygota</taxon>
        <taxon>Neoptera</taxon>
        <taxon>Polyneoptera</taxon>
        <taxon>Dictyoptera</taxon>
        <taxon>Blattodea</taxon>
        <taxon>Blattoidea</taxon>
        <taxon>Termitoidae</taxon>
        <taxon>Kalotermitidae</taxon>
        <taxon>Cryptotermitinae</taxon>
        <taxon>Cryptotermes</taxon>
    </lineage>
</organism>
<dbReference type="InterPro" id="IPR035940">
    <property type="entry name" value="CAP_sf"/>
</dbReference>
<dbReference type="InterPro" id="IPR001283">
    <property type="entry name" value="CRISP-related"/>
</dbReference>
<proteinExistence type="predicted"/>
<accession>A0A2J7Q707</accession>
<dbReference type="InterPro" id="IPR018244">
    <property type="entry name" value="Allrgn_V5/Tpx1_CS"/>
</dbReference>
<dbReference type="Proteomes" id="UP000235965">
    <property type="component" value="Unassembled WGS sequence"/>
</dbReference>
<protein>
    <recommendedName>
        <fullName evidence="3">SCP domain-containing protein</fullName>
    </recommendedName>
</protein>
<dbReference type="Gene3D" id="3.40.33.10">
    <property type="entry name" value="CAP"/>
    <property type="match status" value="1"/>
</dbReference>
<comment type="caution">
    <text evidence="1">The sequence shown here is derived from an EMBL/GenBank/DDBJ whole genome shotgun (WGS) entry which is preliminary data.</text>
</comment>
<evidence type="ECO:0000313" key="1">
    <source>
        <dbReference type="EMBL" id="PNF24360.1"/>
    </source>
</evidence>
<gene>
    <name evidence="1" type="ORF">B7P43_G11879</name>
</gene>
<evidence type="ECO:0008006" key="3">
    <source>
        <dbReference type="Google" id="ProtNLM"/>
    </source>
</evidence>